<keyword evidence="3" id="KW-1185">Reference proteome</keyword>
<proteinExistence type="predicted"/>
<dbReference type="KEGG" id="mten:GWK48_07510"/>
<evidence type="ECO:0000313" key="2">
    <source>
        <dbReference type="EMBL" id="QKR00241.1"/>
    </source>
</evidence>
<evidence type="ECO:0000256" key="1">
    <source>
        <dbReference type="SAM" id="MobiDB-lite"/>
    </source>
</evidence>
<dbReference type="RefSeq" id="WP_174631033.1">
    <property type="nucleotide sequence ID" value="NZ_CP049074.1"/>
</dbReference>
<dbReference type="Proteomes" id="UP000509301">
    <property type="component" value="Chromosome"/>
</dbReference>
<gene>
    <name evidence="2" type="ORF">GWK48_07510</name>
</gene>
<reference evidence="2 3" key="1">
    <citation type="submission" date="2020-02" db="EMBL/GenBank/DDBJ databases">
        <title>Comparative genome analysis reveals the metabolism and evolution of the thermophilic archaeal genus Metallosphaera.</title>
        <authorList>
            <person name="Jiang C."/>
        </authorList>
    </citation>
    <scope>NUCLEOTIDE SEQUENCE [LARGE SCALE GENOMIC DNA]</scope>
    <source>
        <strain evidence="2 3">Ric-A</strain>
    </source>
</reference>
<sequence length="78" mass="8520">MTFDISSHPWASLKLGAFSTFAPPPREPGPSSSRRTRTPWLGLSIGLDNPSGYRPVPVVRTYSLFPTLATPPLVSAYF</sequence>
<name>A0A6N0NYM2_9CREN</name>
<dbReference type="EMBL" id="CP049074">
    <property type="protein sequence ID" value="QKR00241.1"/>
    <property type="molecule type" value="Genomic_DNA"/>
</dbReference>
<dbReference type="AlphaFoldDB" id="A0A6N0NYM2"/>
<feature type="region of interest" description="Disordered" evidence="1">
    <location>
        <begin position="18"/>
        <end position="37"/>
    </location>
</feature>
<organism evidence="2 3">
    <name type="scientific">Metallosphaera tengchongensis</name>
    <dbReference type="NCBI Taxonomy" id="1532350"/>
    <lineage>
        <taxon>Archaea</taxon>
        <taxon>Thermoproteota</taxon>
        <taxon>Thermoprotei</taxon>
        <taxon>Sulfolobales</taxon>
        <taxon>Sulfolobaceae</taxon>
        <taxon>Metallosphaera</taxon>
    </lineage>
</organism>
<dbReference type="GeneID" id="55641785"/>
<evidence type="ECO:0000313" key="3">
    <source>
        <dbReference type="Proteomes" id="UP000509301"/>
    </source>
</evidence>
<accession>A0A6N0NYM2</accession>
<protein>
    <submittedName>
        <fullName evidence="2">Uncharacterized protein</fullName>
    </submittedName>
</protein>